<proteinExistence type="predicted"/>
<dbReference type="SUPFAM" id="SSF51735">
    <property type="entry name" value="NAD(P)-binding Rossmann-fold domains"/>
    <property type="match status" value="1"/>
</dbReference>
<evidence type="ECO:0000259" key="1">
    <source>
        <dbReference type="Pfam" id="PF00107"/>
    </source>
</evidence>
<accession>A0ABW5TS36</accession>
<dbReference type="InterPro" id="IPR013149">
    <property type="entry name" value="ADH-like_C"/>
</dbReference>
<sequence length="86" mass="9355">MAGLNVIATASRPESAQWCTYFGADVTVNPHDLVNNMKTAGYPQVDFILDFVDANAYWDAMVELIKPQGHIASITGSNMPIALNKL</sequence>
<evidence type="ECO:0000313" key="3">
    <source>
        <dbReference type="Proteomes" id="UP001597546"/>
    </source>
</evidence>
<dbReference type="Pfam" id="PF00107">
    <property type="entry name" value="ADH_zinc_N"/>
    <property type="match status" value="1"/>
</dbReference>
<protein>
    <submittedName>
        <fullName evidence="2">Zinc-binding dehydrogenase</fullName>
    </submittedName>
</protein>
<dbReference type="Gene3D" id="3.40.50.720">
    <property type="entry name" value="NAD(P)-binding Rossmann-like Domain"/>
    <property type="match status" value="1"/>
</dbReference>
<organism evidence="2 3">
    <name type="scientific">Pedobacter alpinus</name>
    <dbReference type="NCBI Taxonomy" id="1590643"/>
    <lineage>
        <taxon>Bacteria</taxon>
        <taxon>Pseudomonadati</taxon>
        <taxon>Bacteroidota</taxon>
        <taxon>Sphingobacteriia</taxon>
        <taxon>Sphingobacteriales</taxon>
        <taxon>Sphingobacteriaceae</taxon>
        <taxon>Pedobacter</taxon>
    </lineage>
</organism>
<comment type="caution">
    <text evidence="2">The sequence shown here is derived from an EMBL/GenBank/DDBJ whole genome shotgun (WGS) entry which is preliminary data.</text>
</comment>
<keyword evidence="3" id="KW-1185">Reference proteome</keyword>
<dbReference type="InterPro" id="IPR036291">
    <property type="entry name" value="NAD(P)-bd_dom_sf"/>
</dbReference>
<name>A0ABW5TS36_9SPHI</name>
<evidence type="ECO:0000313" key="2">
    <source>
        <dbReference type="EMBL" id="MFD2731769.1"/>
    </source>
</evidence>
<reference evidence="3" key="1">
    <citation type="journal article" date="2019" name="Int. J. Syst. Evol. Microbiol.">
        <title>The Global Catalogue of Microorganisms (GCM) 10K type strain sequencing project: providing services to taxonomists for standard genome sequencing and annotation.</title>
        <authorList>
            <consortium name="The Broad Institute Genomics Platform"/>
            <consortium name="The Broad Institute Genome Sequencing Center for Infectious Disease"/>
            <person name="Wu L."/>
            <person name="Ma J."/>
        </authorList>
    </citation>
    <scope>NUCLEOTIDE SEQUENCE [LARGE SCALE GENOMIC DNA]</scope>
    <source>
        <strain evidence="3">KCTC 42456</strain>
    </source>
</reference>
<dbReference type="RefSeq" id="WP_379042126.1">
    <property type="nucleotide sequence ID" value="NZ_JBHSKW010000019.1"/>
</dbReference>
<feature type="domain" description="Alcohol dehydrogenase-like C-terminal" evidence="1">
    <location>
        <begin position="2"/>
        <end position="81"/>
    </location>
</feature>
<dbReference type="Proteomes" id="UP001597546">
    <property type="component" value="Unassembled WGS sequence"/>
</dbReference>
<gene>
    <name evidence="2" type="ORF">ACFSSE_08625</name>
</gene>
<dbReference type="EMBL" id="JBHULV010000025">
    <property type="protein sequence ID" value="MFD2731769.1"/>
    <property type="molecule type" value="Genomic_DNA"/>
</dbReference>